<evidence type="ECO:0000256" key="3">
    <source>
        <dbReference type="ARBA" id="ARBA00022679"/>
    </source>
</evidence>
<dbReference type="Gene3D" id="3.30.1330.30">
    <property type="match status" value="1"/>
</dbReference>
<dbReference type="AlphaFoldDB" id="A0A401UNU6"/>
<dbReference type="GO" id="GO:0003723">
    <property type="term" value="F:RNA binding"/>
    <property type="evidence" value="ECO:0007669"/>
    <property type="project" value="InterPro"/>
</dbReference>
<dbReference type="Pfam" id="PF00588">
    <property type="entry name" value="SpoU_methylase"/>
    <property type="match status" value="1"/>
</dbReference>
<dbReference type="Pfam" id="PF08032">
    <property type="entry name" value="SpoU_sub_bind"/>
    <property type="match status" value="1"/>
</dbReference>
<feature type="region of interest" description="Disordered" evidence="4">
    <location>
        <begin position="1"/>
        <end position="132"/>
    </location>
</feature>
<keyword evidence="3" id="KW-0808">Transferase</keyword>
<proteinExistence type="inferred from homology"/>
<dbReference type="GO" id="GO:0005829">
    <property type="term" value="C:cytosol"/>
    <property type="evidence" value="ECO:0007669"/>
    <property type="project" value="TreeGrafter"/>
</dbReference>
<keyword evidence="7" id="KW-1185">Reference proteome</keyword>
<dbReference type="InterPro" id="IPR001537">
    <property type="entry name" value="SpoU_MeTrfase"/>
</dbReference>
<dbReference type="GO" id="GO:0032259">
    <property type="term" value="P:methylation"/>
    <property type="evidence" value="ECO:0007669"/>
    <property type="project" value="UniProtKB-KW"/>
</dbReference>
<dbReference type="SUPFAM" id="SSF75217">
    <property type="entry name" value="alpha/beta knot"/>
    <property type="match status" value="1"/>
</dbReference>
<organism evidence="6 7">
    <name type="scientific">Clostridium tagluense</name>
    <dbReference type="NCBI Taxonomy" id="360422"/>
    <lineage>
        <taxon>Bacteria</taxon>
        <taxon>Bacillati</taxon>
        <taxon>Bacillota</taxon>
        <taxon>Clostridia</taxon>
        <taxon>Eubacteriales</taxon>
        <taxon>Clostridiaceae</taxon>
        <taxon>Clostridium</taxon>
    </lineage>
</organism>
<dbReference type="PANTHER" id="PTHR46429:SF1">
    <property type="entry name" value="23S RRNA (GUANOSINE-2'-O-)-METHYLTRANSFERASE RLMB"/>
    <property type="match status" value="1"/>
</dbReference>
<evidence type="ECO:0000256" key="1">
    <source>
        <dbReference type="ARBA" id="ARBA00007228"/>
    </source>
</evidence>
<accession>A0A401UNU6</accession>
<keyword evidence="2" id="KW-0489">Methyltransferase</keyword>
<dbReference type="NCBIfam" id="TIGR00186">
    <property type="entry name" value="rRNA_methyl_3"/>
    <property type="match status" value="1"/>
</dbReference>
<feature type="compositionally biased region" description="Basic and acidic residues" evidence="4">
    <location>
        <begin position="101"/>
        <end position="120"/>
    </location>
</feature>
<dbReference type="PANTHER" id="PTHR46429">
    <property type="entry name" value="23S RRNA (GUANOSINE-2'-O-)-METHYLTRANSFERASE RLMB"/>
    <property type="match status" value="1"/>
</dbReference>
<dbReference type="OrthoDB" id="9794400at2"/>
<evidence type="ECO:0000256" key="2">
    <source>
        <dbReference type="ARBA" id="ARBA00022603"/>
    </source>
</evidence>
<dbReference type="Gene3D" id="3.40.1280.10">
    <property type="match status" value="1"/>
</dbReference>
<evidence type="ECO:0000259" key="5">
    <source>
        <dbReference type="SMART" id="SM00967"/>
    </source>
</evidence>
<feature type="compositionally biased region" description="Basic and acidic residues" evidence="4">
    <location>
        <begin position="1"/>
        <end position="12"/>
    </location>
</feature>
<dbReference type="InterPro" id="IPR004441">
    <property type="entry name" value="rRNA_MeTrfase_TrmH"/>
</dbReference>
<sequence>MSDNKKYQENKGSRGVSSSREDRSGTASKRYKTGDATTKENKGFSSGKVGSKEGKSFSSSKYEKRPAPSRRYRGDDASPKESHDGVGNREDKNKVNNKRNKQSDENVVENKKFTKERTEINPRNNNASGEAEPQILREDLIEGRNAVIEALKSDRTIEYILIAKGDLVGSISVVLALAKEKGIVTKEVDRRKLDEMSQTSSHQGVMAVVTPYKYFGLNDIFKYAEEKGEKPFIIILDEIEDPHNFGSIIRTAEVCGAHGIIIPKRRNVGATPIVYKTSAGAIEHVKIAKVTNINAAIEEIKERGVWVYGADMEAENYIFNTDLTGAVALVIGSEGRGISKLTKEKCDVLVKIPMVGKITSLNASVAGGIIMYEIMKQKIK</sequence>
<evidence type="ECO:0000313" key="6">
    <source>
        <dbReference type="EMBL" id="GCD11213.1"/>
    </source>
</evidence>
<dbReference type="GO" id="GO:0008173">
    <property type="term" value="F:RNA methyltransferase activity"/>
    <property type="evidence" value="ECO:0007669"/>
    <property type="project" value="InterPro"/>
</dbReference>
<feature type="domain" description="RNA 2-O ribose methyltransferase substrate binding" evidence="5">
    <location>
        <begin position="140"/>
        <end position="215"/>
    </location>
</feature>
<dbReference type="SMART" id="SM00967">
    <property type="entry name" value="SpoU_sub_bind"/>
    <property type="match status" value="1"/>
</dbReference>
<dbReference type="SUPFAM" id="SSF55315">
    <property type="entry name" value="L30e-like"/>
    <property type="match status" value="1"/>
</dbReference>
<reference evidence="6 7" key="1">
    <citation type="submission" date="2018-11" db="EMBL/GenBank/DDBJ databases">
        <title>Genome sequencing and assembly of Clostridium tagluense strain A121.</title>
        <authorList>
            <person name="Murakami T."/>
            <person name="Segawa T."/>
            <person name="Shcherbakova V.A."/>
            <person name="Mori H."/>
            <person name="Yoshimura Y."/>
        </authorList>
    </citation>
    <scope>NUCLEOTIDE SEQUENCE [LARGE SCALE GENOMIC DNA]</scope>
    <source>
        <strain evidence="6 7">A121</strain>
    </source>
</reference>
<protein>
    <recommendedName>
        <fullName evidence="5">RNA 2-O ribose methyltransferase substrate binding domain-containing protein</fullName>
    </recommendedName>
</protein>
<comment type="similarity">
    <text evidence="1">Belongs to the class IV-like SAM-binding methyltransferase superfamily. RNA methyltransferase TrmH family.</text>
</comment>
<gene>
    <name evidence="6" type="ORF">Ctaglu_28360</name>
</gene>
<dbReference type="InterPro" id="IPR029026">
    <property type="entry name" value="tRNA_m1G_MTases_N"/>
</dbReference>
<comment type="caution">
    <text evidence="6">The sequence shown here is derived from an EMBL/GenBank/DDBJ whole genome shotgun (WGS) entry which is preliminary data.</text>
</comment>
<evidence type="ECO:0000256" key="4">
    <source>
        <dbReference type="SAM" id="MobiDB-lite"/>
    </source>
</evidence>
<dbReference type="InterPro" id="IPR029064">
    <property type="entry name" value="Ribosomal_eL30-like_sf"/>
</dbReference>
<dbReference type="Proteomes" id="UP000287872">
    <property type="component" value="Unassembled WGS sequence"/>
</dbReference>
<dbReference type="CDD" id="cd18103">
    <property type="entry name" value="SpoU-like_RlmB"/>
    <property type="match status" value="1"/>
</dbReference>
<dbReference type="FunFam" id="3.40.1280.10:FF:000008">
    <property type="entry name" value="Group 3 RNA methyltransferase TrmH"/>
    <property type="match status" value="1"/>
</dbReference>
<dbReference type="GO" id="GO:0006396">
    <property type="term" value="P:RNA processing"/>
    <property type="evidence" value="ECO:0007669"/>
    <property type="project" value="InterPro"/>
</dbReference>
<dbReference type="EMBL" id="BHYK01000016">
    <property type="protein sequence ID" value="GCD11213.1"/>
    <property type="molecule type" value="Genomic_DNA"/>
</dbReference>
<feature type="compositionally biased region" description="Basic and acidic residues" evidence="4">
    <location>
        <begin position="50"/>
        <end position="94"/>
    </location>
</feature>
<evidence type="ECO:0000313" key="7">
    <source>
        <dbReference type="Proteomes" id="UP000287872"/>
    </source>
</evidence>
<dbReference type="InterPro" id="IPR029028">
    <property type="entry name" value="Alpha/beta_knot_MTases"/>
</dbReference>
<dbReference type="InterPro" id="IPR013123">
    <property type="entry name" value="SpoU_subst-bd"/>
</dbReference>
<name>A0A401UNU6_9CLOT</name>